<keyword evidence="2" id="KW-1185">Reference proteome</keyword>
<dbReference type="EMBL" id="JBHMQT010000006">
    <property type="protein sequence ID" value="MFC0861652.1"/>
    <property type="molecule type" value="Genomic_DNA"/>
</dbReference>
<dbReference type="Proteomes" id="UP001589870">
    <property type="component" value="Unassembled WGS sequence"/>
</dbReference>
<protein>
    <submittedName>
        <fullName evidence="1">AAA family ATPase</fullName>
    </submittedName>
</protein>
<dbReference type="Gene3D" id="3.40.50.300">
    <property type="entry name" value="P-loop containing nucleotide triphosphate hydrolases"/>
    <property type="match status" value="1"/>
</dbReference>
<dbReference type="Pfam" id="PF13671">
    <property type="entry name" value="AAA_33"/>
    <property type="match status" value="1"/>
</dbReference>
<evidence type="ECO:0000313" key="2">
    <source>
        <dbReference type="Proteomes" id="UP001589870"/>
    </source>
</evidence>
<sequence length="186" mass="20638">MIVFLNGPFGGGKTSVADKLLPRIPGSTLFDPEEVGFMLRTILPGREKDFQDLPPWRPLVAATAAEILAYTGGTLIAPMSLLRRDYAHEIFSALDKHGITVCHIVLHADTATVRHRITGHSMFPDDPVRSQRVIDFRLENLPRYDEAYDQWLTEEAHVIDTTTLTPAQAADLALQIIGDASSHEPR</sequence>
<name>A0ABV6U0Y6_9ACTN</name>
<organism evidence="1 2">
    <name type="scientific">Sphaerimonospora cavernae</name>
    <dbReference type="NCBI Taxonomy" id="1740611"/>
    <lineage>
        <taxon>Bacteria</taxon>
        <taxon>Bacillati</taxon>
        <taxon>Actinomycetota</taxon>
        <taxon>Actinomycetes</taxon>
        <taxon>Streptosporangiales</taxon>
        <taxon>Streptosporangiaceae</taxon>
        <taxon>Sphaerimonospora</taxon>
    </lineage>
</organism>
<dbReference type="SUPFAM" id="SSF52540">
    <property type="entry name" value="P-loop containing nucleoside triphosphate hydrolases"/>
    <property type="match status" value="1"/>
</dbReference>
<gene>
    <name evidence="1" type="ORF">ACFHYQ_05000</name>
</gene>
<proteinExistence type="predicted"/>
<evidence type="ECO:0000313" key="1">
    <source>
        <dbReference type="EMBL" id="MFC0861652.1"/>
    </source>
</evidence>
<dbReference type="RefSeq" id="WP_394299881.1">
    <property type="nucleotide sequence ID" value="NZ_JBHMQT010000006.1"/>
</dbReference>
<accession>A0ABV6U0Y6</accession>
<comment type="caution">
    <text evidence="1">The sequence shown here is derived from an EMBL/GenBank/DDBJ whole genome shotgun (WGS) entry which is preliminary data.</text>
</comment>
<reference evidence="1 2" key="1">
    <citation type="submission" date="2024-09" db="EMBL/GenBank/DDBJ databases">
        <authorList>
            <person name="Sun Q."/>
            <person name="Mori K."/>
        </authorList>
    </citation>
    <scope>NUCLEOTIDE SEQUENCE [LARGE SCALE GENOMIC DNA]</scope>
    <source>
        <strain evidence="1 2">TBRC 1851</strain>
    </source>
</reference>
<dbReference type="InterPro" id="IPR027417">
    <property type="entry name" value="P-loop_NTPase"/>
</dbReference>